<evidence type="ECO:0000313" key="2">
    <source>
        <dbReference type="Proteomes" id="UP000004725"/>
    </source>
</evidence>
<sequence>MKKRIVSGVLTAVIIIGGGNDLYRTLASAKENAETSMQHDGMTMDHMHEMMESGNMNFGQMKPFMKKMHPDLDNQQLRELYKGMHSTGGSATSKNFKGMMGN</sequence>
<dbReference type="EMBL" id="AJYB01000044">
    <property type="protein sequence ID" value="EIM05978.1"/>
    <property type="molecule type" value="Genomic_DNA"/>
</dbReference>
<gene>
    <name evidence="1" type="ORF">A1A1_13577</name>
</gene>
<organism evidence="1 2">
    <name type="scientific">Planococcus antarcticus DSM 14505</name>
    <dbReference type="NCBI Taxonomy" id="1185653"/>
    <lineage>
        <taxon>Bacteria</taxon>
        <taxon>Bacillati</taxon>
        <taxon>Bacillota</taxon>
        <taxon>Bacilli</taxon>
        <taxon>Bacillales</taxon>
        <taxon>Caryophanaceae</taxon>
        <taxon>Planococcus</taxon>
    </lineage>
</organism>
<name>A0AA87IM30_9BACL</name>
<comment type="caution">
    <text evidence="1">The sequence shown here is derived from an EMBL/GenBank/DDBJ whole genome shotgun (WGS) entry which is preliminary data.</text>
</comment>
<evidence type="ECO:0000313" key="1">
    <source>
        <dbReference type="EMBL" id="EIM05978.1"/>
    </source>
</evidence>
<reference evidence="1 2" key="1">
    <citation type="journal article" date="2012" name="J. Bacteriol.">
        <title>Genome Sequence of the Antarctic Psychrophile Bacterium Planococcus antarcticus DSM 14505.</title>
        <authorList>
            <person name="Margolles A."/>
            <person name="Gueimonde M."/>
            <person name="Sanchez B."/>
        </authorList>
    </citation>
    <scope>NUCLEOTIDE SEQUENCE [LARGE SCALE GENOMIC DNA]</scope>
    <source>
        <strain evidence="1 2">DSM 14505</strain>
    </source>
</reference>
<proteinExistence type="predicted"/>
<protein>
    <submittedName>
        <fullName evidence="1">Uncharacterized protein</fullName>
    </submittedName>
</protein>
<dbReference type="AlphaFoldDB" id="A0AA87IM30"/>
<accession>A0AA87IM30</accession>
<dbReference type="Proteomes" id="UP000004725">
    <property type="component" value="Unassembled WGS sequence"/>
</dbReference>
<dbReference type="RefSeq" id="WP_006830677.1">
    <property type="nucleotide sequence ID" value="NZ_AJYB01000044.1"/>
</dbReference>